<evidence type="ECO:0000256" key="1">
    <source>
        <dbReference type="SAM" id="MobiDB-lite"/>
    </source>
</evidence>
<dbReference type="InterPro" id="IPR021109">
    <property type="entry name" value="Peptidase_aspartic_dom_sf"/>
</dbReference>
<gene>
    <name evidence="4" type="ORF">TSUD_370820</name>
</gene>
<dbReference type="PANTHER" id="PTHR32108">
    <property type="entry name" value="DNA-DIRECTED RNA POLYMERASE SUBUNIT ALPHA"/>
    <property type="match status" value="1"/>
</dbReference>
<reference evidence="5" key="1">
    <citation type="journal article" date="2017" name="Front. Plant Sci.">
        <title>Climate Clever Clovers: New Paradigm to Reduce the Environmental Footprint of Ruminants by Breeding Low Methanogenic Forages Utilizing Haplotype Variation.</title>
        <authorList>
            <person name="Kaur P."/>
            <person name="Appels R."/>
            <person name="Bayer P.E."/>
            <person name="Keeble-Gagnere G."/>
            <person name="Wang J."/>
            <person name="Hirakawa H."/>
            <person name="Shirasawa K."/>
            <person name="Vercoe P."/>
            <person name="Stefanova K."/>
            <person name="Durmic Z."/>
            <person name="Nichols P."/>
            <person name="Revell C."/>
            <person name="Isobe S.N."/>
            <person name="Edwards D."/>
            <person name="Erskine W."/>
        </authorList>
    </citation>
    <scope>NUCLEOTIDE SEQUENCE [LARGE SCALE GENOMIC DNA]</scope>
    <source>
        <strain evidence="5">cv. Daliak</strain>
    </source>
</reference>
<dbReference type="CDD" id="cd00303">
    <property type="entry name" value="retropepsin_like"/>
    <property type="match status" value="1"/>
</dbReference>
<dbReference type="InterPro" id="IPR005162">
    <property type="entry name" value="Retrotrans_gag_dom"/>
</dbReference>
<dbReference type="Gene3D" id="3.30.70.270">
    <property type="match status" value="1"/>
</dbReference>
<dbReference type="EMBL" id="DF975258">
    <property type="protein sequence ID" value="GAU51588.1"/>
    <property type="molecule type" value="Genomic_DNA"/>
</dbReference>
<name>A0A2Z6P590_TRISU</name>
<dbReference type="InterPro" id="IPR001969">
    <property type="entry name" value="Aspartic_peptidase_AS"/>
</dbReference>
<feature type="compositionally biased region" description="Low complexity" evidence="1">
    <location>
        <begin position="450"/>
        <end position="470"/>
    </location>
</feature>
<dbReference type="PANTHER" id="PTHR32108:SF9">
    <property type="entry name" value="REVERSE TRANSCRIPTASE RNASE H-LIKE DOMAIN-CONTAINING PROTEIN"/>
    <property type="match status" value="1"/>
</dbReference>
<dbReference type="Gene3D" id="2.40.70.10">
    <property type="entry name" value="Acid Proteases"/>
    <property type="match status" value="1"/>
</dbReference>
<organism evidence="4 5">
    <name type="scientific">Trifolium subterraneum</name>
    <name type="common">Subterranean clover</name>
    <dbReference type="NCBI Taxonomy" id="3900"/>
    <lineage>
        <taxon>Eukaryota</taxon>
        <taxon>Viridiplantae</taxon>
        <taxon>Streptophyta</taxon>
        <taxon>Embryophyta</taxon>
        <taxon>Tracheophyta</taxon>
        <taxon>Spermatophyta</taxon>
        <taxon>Magnoliopsida</taxon>
        <taxon>eudicotyledons</taxon>
        <taxon>Gunneridae</taxon>
        <taxon>Pentapetalae</taxon>
        <taxon>rosids</taxon>
        <taxon>fabids</taxon>
        <taxon>Fabales</taxon>
        <taxon>Fabaceae</taxon>
        <taxon>Papilionoideae</taxon>
        <taxon>50 kb inversion clade</taxon>
        <taxon>NPAAA clade</taxon>
        <taxon>Hologalegina</taxon>
        <taxon>IRL clade</taxon>
        <taxon>Trifolieae</taxon>
        <taxon>Trifolium</taxon>
    </lineage>
</organism>
<dbReference type="PROSITE" id="PS00141">
    <property type="entry name" value="ASP_PROTEASE"/>
    <property type="match status" value="1"/>
</dbReference>
<dbReference type="GO" id="GO:0004190">
    <property type="term" value="F:aspartic-type endopeptidase activity"/>
    <property type="evidence" value="ECO:0007669"/>
    <property type="project" value="InterPro"/>
</dbReference>
<dbReference type="GO" id="GO:0006508">
    <property type="term" value="P:proteolysis"/>
    <property type="evidence" value="ECO:0007669"/>
    <property type="project" value="InterPro"/>
</dbReference>
<evidence type="ECO:0000259" key="3">
    <source>
        <dbReference type="Pfam" id="PF03732"/>
    </source>
</evidence>
<feature type="region of interest" description="Disordered" evidence="1">
    <location>
        <begin position="434"/>
        <end position="470"/>
    </location>
</feature>
<evidence type="ECO:0000313" key="5">
    <source>
        <dbReference type="Proteomes" id="UP000242715"/>
    </source>
</evidence>
<dbReference type="Gene3D" id="3.10.10.10">
    <property type="entry name" value="HIV Type 1 Reverse Transcriptase, subunit A, domain 1"/>
    <property type="match status" value="1"/>
</dbReference>
<proteinExistence type="predicted"/>
<protein>
    <submittedName>
        <fullName evidence="4">Uncharacterized protein</fullName>
    </submittedName>
</protein>
<dbReference type="SUPFAM" id="SSF56672">
    <property type="entry name" value="DNA/RNA polymerases"/>
    <property type="match status" value="1"/>
</dbReference>
<evidence type="ECO:0000313" key="4">
    <source>
        <dbReference type="EMBL" id="GAU51588.1"/>
    </source>
</evidence>
<dbReference type="OrthoDB" id="1747832at2759"/>
<dbReference type="Pfam" id="PF03732">
    <property type="entry name" value="Retrotrans_gag"/>
    <property type="match status" value="1"/>
</dbReference>
<dbReference type="Proteomes" id="UP000242715">
    <property type="component" value="Unassembled WGS sequence"/>
</dbReference>
<keyword evidence="5" id="KW-1185">Reference proteome</keyword>
<sequence length="1364" mass="153711">MLREQVTTMQTEIEKLTSMVTSLMATQNQAPALVPQSSSTFVPPPVSSAPLSTPQFVMPEGYPWGMPVGFLGEESRPVVSEIPHVQSTVPIPQLVNTLPHVTATVSTPLVHTIQQNQMPIFHAESVGGYDRMDDLQIKYDEIQKEMRALRGKDLFGQDAHELCLVPDVVVPHKFKVPDFEKYKGSTCPKAHLIMYARKMSTQTSNDKLLIHYFQDSLTGAALRWYMDLDRANVSSFNDLASAFIRQYNYNSYLAPDRDELRALAQKERESFKEYAQRWRELPAQIRPPVEEKELCKLFLHTLSPFIYEKMVGIVSRSFTEMVEMGIWRELDAQIRPPVEEKELCKLFLHTLSPFFYEKMVGIVSRSFTEMVEMGMCLEEGVLQGRLIRENAPTNTAKKYGNSFSKKKESEVGMVAQGEPQSRYPTYQHVSAITPTSQPQMTQAPPPQYPHPYQQPYLQQPQMRPQTPQQPYNYPNRTQRNPPFDPIPMKYADLLPALLAKKFVHTRPPPPVPVILPTWYRSDLNCAFHQGAPGHDVERCYALKKAVQELICNKVMSFKDENPNVRNNPLPNHGSSVHFIQSCQETSTILSVKDIKTPLVPIHCKMCEAKLFSHDHATCEECLKNPRGCSRVQEDIQRLMDKGELVVTKKSEDVCVIVPELNVSDRLEMIYNSGEPIVTPLVICFPGPMPYTSLRAVPYRYDATMLQDGVETLIPPLISVDNVADNSKILRSGRILPGVVQGKTGSPIKKTQIPDSSGTGERVYEDSDEVLKMIKRSEYKIVDQLLQTPSKISILSLLLNSDAHREALMKVLDQAYVDHDVTLGQFGSIVGNVTACNNLSFSDEELPERGRDHNLALHISVSCKFDSLSNVLVDTGSSLNVMSKITFDKLAYHCAPLRPSALIVKAFDGSRKSVIGEIDLSILVGPYEFQITFQVMDIRASYSCLLGRPWIHEAGAVTSTLHQKLKFVREGKLVIVNGEEALLVSQLSAFSYIGADVEDGTAFQGLSIEERSSEKAKTPMKSVKDAQKVMQGDEASHWGRLLQLAEGQKKEGLGCTPSTKMNKQDMVRKPIADIFRGAGFINAPPETNAIIEHEDEEEPPSFVTPGRICCNWVTVDVPSVTPLSKLSINKPVEHNDPRPSPNFEFPVYEAVEEEDEEIPDEIRRLLDQEKRTIQPHKEDMPGLDPEIVEHHLPLKPECPPMKQKLRRTHPDMALKIKEEDGKVRMCVDYRDLNKASPKDDFPLPHIDVLVDNTAKSKVFSFMDGFSGYNQIKMVVEDREKTASITPWGTFCYKVMPFVKITIRCSSTQSQDFLAQVTQDLTLPALSHTRQRDFLALITQDQRLPCSSTQAQDFLDQAHKLKTSCS</sequence>
<feature type="domain" description="Reverse transcriptase" evidence="2">
    <location>
        <begin position="1215"/>
        <end position="1296"/>
    </location>
</feature>
<dbReference type="CDD" id="cd01647">
    <property type="entry name" value="RT_LTR"/>
    <property type="match status" value="1"/>
</dbReference>
<dbReference type="InterPro" id="IPR043502">
    <property type="entry name" value="DNA/RNA_pol_sf"/>
</dbReference>
<dbReference type="Pfam" id="PF00078">
    <property type="entry name" value="RVT_1"/>
    <property type="match status" value="1"/>
</dbReference>
<accession>A0A2Z6P590</accession>
<feature type="domain" description="Retrotransposon gag" evidence="3">
    <location>
        <begin position="213"/>
        <end position="303"/>
    </location>
</feature>
<dbReference type="InterPro" id="IPR043128">
    <property type="entry name" value="Rev_trsase/Diguanyl_cyclase"/>
</dbReference>
<dbReference type="SUPFAM" id="SSF50630">
    <property type="entry name" value="Acid proteases"/>
    <property type="match status" value="1"/>
</dbReference>
<evidence type="ECO:0000259" key="2">
    <source>
        <dbReference type="Pfam" id="PF00078"/>
    </source>
</evidence>
<dbReference type="InterPro" id="IPR000477">
    <property type="entry name" value="RT_dom"/>
</dbReference>